<evidence type="ECO:0000313" key="7">
    <source>
        <dbReference type="EMBL" id="SNS77313.1"/>
    </source>
</evidence>
<dbReference type="Proteomes" id="UP000198280">
    <property type="component" value="Unassembled WGS sequence"/>
</dbReference>
<dbReference type="InterPro" id="IPR058240">
    <property type="entry name" value="rSAM_sf"/>
</dbReference>
<feature type="region of interest" description="Disordered" evidence="5">
    <location>
        <begin position="372"/>
        <end position="391"/>
    </location>
</feature>
<dbReference type="SUPFAM" id="SSF102114">
    <property type="entry name" value="Radical SAM enzymes"/>
    <property type="match status" value="1"/>
</dbReference>
<dbReference type="AlphaFoldDB" id="A0A239H920"/>
<keyword evidence="2" id="KW-0479">Metal-binding</keyword>
<keyword evidence="8" id="KW-1185">Reference proteome</keyword>
<dbReference type="RefSeq" id="WP_245938918.1">
    <property type="nucleotide sequence ID" value="NZ_FZOF01000008.1"/>
</dbReference>
<evidence type="ECO:0000313" key="8">
    <source>
        <dbReference type="Proteomes" id="UP000198280"/>
    </source>
</evidence>
<proteinExistence type="predicted"/>
<dbReference type="NCBIfam" id="TIGR04267">
    <property type="entry name" value="mod_HExxH"/>
    <property type="match status" value="1"/>
</dbReference>
<dbReference type="SFLD" id="SFLDG01072">
    <property type="entry name" value="dehydrogenase_like"/>
    <property type="match status" value="1"/>
</dbReference>
<dbReference type="SFLD" id="SFLDG01386">
    <property type="entry name" value="main_SPASM_domain-containing"/>
    <property type="match status" value="1"/>
</dbReference>
<dbReference type="PANTHER" id="PTHR43273">
    <property type="entry name" value="ANAEROBIC SULFATASE-MATURATING ENZYME HOMOLOG ASLB-RELATED"/>
    <property type="match status" value="1"/>
</dbReference>
<dbReference type="InterPro" id="IPR013785">
    <property type="entry name" value="Aldolase_TIM"/>
</dbReference>
<dbReference type="InterPro" id="IPR026335">
    <property type="entry name" value="rSAM_SPASM_FxsB"/>
</dbReference>
<feature type="compositionally biased region" description="Polar residues" evidence="5">
    <location>
        <begin position="379"/>
        <end position="390"/>
    </location>
</feature>
<dbReference type="GO" id="GO:0016491">
    <property type="term" value="F:oxidoreductase activity"/>
    <property type="evidence" value="ECO:0007669"/>
    <property type="project" value="InterPro"/>
</dbReference>
<keyword evidence="4" id="KW-0411">Iron-sulfur</keyword>
<evidence type="ECO:0000256" key="1">
    <source>
        <dbReference type="ARBA" id="ARBA00022691"/>
    </source>
</evidence>
<dbReference type="InterPro" id="IPR023867">
    <property type="entry name" value="Sulphatase_maturase_rSAM"/>
</dbReference>
<evidence type="ECO:0000256" key="3">
    <source>
        <dbReference type="ARBA" id="ARBA00023004"/>
    </source>
</evidence>
<dbReference type="Gene3D" id="3.20.20.70">
    <property type="entry name" value="Aldolase class I"/>
    <property type="match status" value="1"/>
</dbReference>
<dbReference type="EMBL" id="FZOF01000008">
    <property type="protein sequence ID" value="SNS77313.1"/>
    <property type="molecule type" value="Genomic_DNA"/>
</dbReference>
<dbReference type="SFLD" id="SFLDG01067">
    <property type="entry name" value="SPASM/twitch_domain_containing"/>
    <property type="match status" value="1"/>
</dbReference>
<dbReference type="Pfam" id="PF04055">
    <property type="entry name" value="Radical_SAM"/>
    <property type="match status" value="1"/>
</dbReference>
<accession>A0A239H920</accession>
<dbReference type="InterPro" id="IPR007197">
    <property type="entry name" value="rSAM"/>
</dbReference>
<dbReference type="PANTHER" id="PTHR43273:SF8">
    <property type="entry name" value="RADICAL SAM DOMAIN PROTEIN"/>
    <property type="match status" value="1"/>
</dbReference>
<evidence type="ECO:0000259" key="6">
    <source>
        <dbReference type="PROSITE" id="PS51918"/>
    </source>
</evidence>
<dbReference type="NCBIfam" id="TIGR04269">
    <property type="entry name" value="SAM_SPASM_FxsB"/>
    <property type="match status" value="1"/>
</dbReference>
<name>A0A239H920_9ACTN</name>
<evidence type="ECO:0000256" key="2">
    <source>
        <dbReference type="ARBA" id="ARBA00022723"/>
    </source>
</evidence>
<dbReference type="GO" id="GO:0046872">
    <property type="term" value="F:metal ion binding"/>
    <property type="evidence" value="ECO:0007669"/>
    <property type="project" value="UniProtKB-KW"/>
</dbReference>
<dbReference type="GO" id="GO:0051536">
    <property type="term" value="F:iron-sulfur cluster binding"/>
    <property type="evidence" value="ECO:0007669"/>
    <property type="project" value="UniProtKB-KW"/>
</dbReference>
<dbReference type="CDD" id="cd01335">
    <property type="entry name" value="Radical_SAM"/>
    <property type="match status" value="1"/>
</dbReference>
<evidence type="ECO:0000256" key="4">
    <source>
        <dbReference type="ARBA" id="ARBA00023014"/>
    </source>
</evidence>
<organism evidence="7 8">
    <name type="scientific">Actinacidiphila glaucinigra</name>
    <dbReference type="NCBI Taxonomy" id="235986"/>
    <lineage>
        <taxon>Bacteria</taxon>
        <taxon>Bacillati</taxon>
        <taxon>Actinomycetota</taxon>
        <taxon>Actinomycetes</taxon>
        <taxon>Kitasatosporales</taxon>
        <taxon>Streptomycetaceae</taxon>
        <taxon>Actinacidiphila</taxon>
    </lineage>
</organism>
<dbReference type="PROSITE" id="PS51918">
    <property type="entry name" value="RADICAL_SAM"/>
    <property type="match status" value="1"/>
</dbReference>
<keyword evidence="3" id="KW-0408">Iron</keyword>
<sequence length="785" mass="84288">METPAPTRALSQFVLKLHSRCDLACDHCYVYEHADTSWKARVRATPDEVVERVAARIAEHAAAHRLPGVQVVFHGGEPLLAGPARMRRAAAALRGALDGVCALELGIQTNALLLDERFCDVFDEFGISVGVSLDGGRAENDRHRRFADGRGSYDRVVASIGLLREPRYRHLFGGLLCTIDVENDPLAVYEALMALEPPRIDFLLPHATHDVPPPRPGGARAPYAQWLLAVHERWTAEGRPVPVRVFDSVRRMLRGGSSLVESIGTDPVDLVVIETDGSFEQADSLKTAFDGAPATGMDVFAHSLDEVAAHPGIEARRQGKEGLCDECRRCPVVDVCGGGLYAHRYRTGSGFANPSAYCGDLMELILGIREAEETERENPVSTASGQQPQHPLTEDQIDQLAAGYGDAATVAALAAEQLVITRGLLTAVWERAPRDGRTAAVWRVLAEVDEAAPQALDEVLAHPYARTWARHCLETGGDGGADVAGLAEFAAAAVVRAAGRYEATVRVPVHDGAVRLPGLGRVLVGAPDGEDAEVAATADGFSVSAAGGTVRIDVHGPGDARWHPVRRVGPAGWSVALEDTDRYRDAHQWPSVPRQDEAEVKAWHEDLVAAWDFLGRELPRYAPGLAAGLGTVTPLVPPGDGSDVSGAARQAFGAVGIARPASPDTLALLVAHEFQHVKLGAVLDLADLYDPQDTRLFHAPWRPDPRPLEGLLQGTYAHVAVAEYWRAQARRDVPGAAAPFARWTRETAEAVDRLAGSGSLTPLGRRFADGMARTVAPWLSELKGV</sequence>
<evidence type="ECO:0000256" key="5">
    <source>
        <dbReference type="SAM" id="MobiDB-lite"/>
    </source>
</evidence>
<dbReference type="InterPro" id="IPR026337">
    <property type="entry name" value="AKG_HExxH"/>
</dbReference>
<gene>
    <name evidence="7" type="ORF">SAMN05216252_108231</name>
</gene>
<keyword evidence="1" id="KW-0949">S-adenosyl-L-methionine</keyword>
<dbReference type="SFLD" id="SFLDS00029">
    <property type="entry name" value="Radical_SAM"/>
    <property type="match status" value="1"/>
</dbReference>
<protein>
    <recommendedName>
        <fullName evidence="6">Radical SAM core domain-containing protein</fullName>
    </recommendedName>
</protein>
<reference evidence="7 8" key="1">
    <citation type="submission" date="2017-06" db="EMBL/GenBank/DDBJ databases">
        <authorList>
            <person name="Kim H.J."/>
            <person name="Triplett B.A."/>
        </authorList>
    </citation>
    <scope>NUCLEOTIDE SEQUENCE [LARGE SCALE GENOMIC DNA]</scope>
    <source>
        <strain evidence="7 8">CGMCC 4.1858</strain>
    </source>
</reference>
<feature type="domain" description="Radical SAM core" evidence="6">
    <location>
        <begin position="7"/>
        <end position="257"/>
    </location>
</feature>